<comment type="caution">
    <text evidence="3">The sequence shown here is derived from an EMBL/GenBank/DDBJ whole genome shotgun (WGS) entry which is preliminary data.</text>
</comment>
<dbReference type="AlphaFoldDB" id="A0A2P6NWJ8"/>
<organism evidence="3 4">
    <name type="scientific">Planoprotostelium fungivorum</name>
    <dbReference type="NCBI Taxonomy" id="1890364"/>
    <lineage>
        <taxon>Eukaryota</taxon>
        <taxon>Amoebozoa</taxon>
        <taxon>Evosea</taxon>
        <taxon>Variosea</taxon>
        <taxon>Cavosteliida</taxon>
        <taxon>Cavosteliaceae</taxon>
        <taxon>Planoprotostelium</taxon>
    </lineage>
</organism>
<dbReference type="InterPro" id="IPR045108">
    <property type="entry name" value="TXNDC17-like"/>
</dbReference>
<dbReference type="InterPro" id="IPR013766">
    <property type="entry name" value="Thioredoxin_domain"/>
</dbReference>
<reference evidence="3 4" key="1">
    <citation type="journal article" date="2018" name="Genome Biol. Evol.">
        <title>Multiple Roots of Fruiting Body Formation in Amoebozoa.</title>
        <authorList>
            <person name="Hillmann F."/>
            <person name="Forbes G."/>
            <person name="Novohradska S."/>
            <person name="Ferling I."/>
            <person name="Riege K."/>
            <person name="Groth M."/>
            <person name="Westermann M."/>
            <person name="Marz M."/>
            <person name="Spaller T."/>
            <person name="Winckler T."/>
            <person name="Schaap P."/>
            <person name="Glockner G."/>
        </authorList>
    </citation>
    <scope>NUCLEOTIDE SEQUENCE [LARGE SCALE GENOMIC DNA]</scope>
    <source>
        <strain evidence="3 4">Jena</strain>
    </source>
</reference>
<dbReference type="STRING" id="1890364.A0A2P6NWJ8"/>
<dbReference type="InParanoid" id="A0A2P6NWJ8"/>
<sequence>MVNNVSITNTSEFEGTLSTHLSQAKPVYTLFYGSWCPDCTAGRLRMISYSLTYQAEPHVKKVFEGKDVTLITATVERSEYRGNSEYPYRKNAQVQLKCVPTLLAWKNGSPVKRLEEGELLNDQKIEDLIKSSQ</sequence>
<dbReference type="FunCoup" id="A0A2P6NWJ8">
    <property type="interactions" value="63"/>
</dbReference>
<accession>A0A2P6NWJ8</accession>
<evidence type="ECO:0000256" key="1">
    <source>
        <dbReference type="ARBA" id="ARBA00008987"/>
    </source>
</evidence>
<evidence type="ECO:0000259" key="2">
    <source>
        <dbReference type="PROSITE" id="PS51352"/>
    </source>
</evidence>
<comment type="similarity">
    <text evidence="1">Belongs to the thioredoxin family.</text>
</comment>
<protein>
    <recommendedName>
        <fullName evidence="2">Thioredoxin domain-containing protein</fullName>
    </recommendedName>
</protein>
<dbReference type="InterPro" id="IPR036249">
    <property type="entry name" value="Thioredoxin-like_sf"/>
</dbReference>
<dbReference type="OrthoDB" id="78947at2759"/>
<dbReference type="PANTHER" id="PTHR12452">
    <property type="entry name" value="42-9-9 PROTEIN-RELATED"/>
    <property type="match status" value="1"/>
</dbReference>
<gene>
    <name evidence="3" type="ORF">PROFUN_03247</name>
</gene>
<keyword evidence="4" id="KW-1185">Reference proteome</keyword>
<dbReference type="Proteomes" id="UP000241769">
    <property type="component" value="Unassembled WGS sequence"/>
</dbReference>
<dbReference type="Pfam" id="PF06110">
    <property type="entry name" value="TXD17-like_Trx"/>
    <property type="match status" value="1"/>
</dbReference>
<dbReference type="Gene3D" id="3.40.30.10">
    <property type="entry name" value="Glutaredoxin"/>
    <property type="match status" value="1"/>
</dbReference>
<dbReference type="SUPFAM" id="SSF52833">
    <property type="entry name" value="Thioredoxin-like"/>
    <property type="match status" value="1"/>
</dbReference>
<dbReference type="PANTHER" id="PTHR12452:SF0">
    <property type="entry name" value="THIOREDOXIN DOMAIN-CONTAINING PROTEIN 17"/>
    <property type="match status" value="1"/>
</dbReference>
<dbReference type="EMBL" id="MDYQ01000011">
    <property type="protein sequence ID" value="PRP88333.1"/>
    <property type="molecule type" value="Genomic_DNA"/>
</dbReference>
<evidence type="ECO:0000313" key="3">
    <source>
        <dbReference type="EMBL" id="PRP88333.1"/>
    </source>
</evidence>
<dbReference type="InterPro" id="IPR010357">
    <property type="entry name" value="TXNDC17_dom"/>
</dbReference>
<feature type="domain" description="Thioredoxin" evidence="2">
    <location>
        <begin position="1"/>
        <end position="133"/>
    </location>
</feature>
<proteinExistence type="inferred from homology"/>
<dbReference type="GO" id="GO:0005829">
    <property type="term" value="C:cytosol"/>
    <property type="evidence" value="ECO:0007669"/>
    <property type="project" value="TreeGrafter"/>
</dbReference>
<evidence type="ECO:0000313" key="4">
    <source>
        <dbReference type="Proteomes" id="UP000241769"/>
    </source>
</evidence>
<name>A0A2P6NWJ8_9EUKA</name>
<dbReference type="GO" id="GO:0047134">
    <property type="term" value="F:protein-disulfide reductase [NAD(P)H] activity"/>
    <property type="evidence" value="ECO:0007669"/>
    <property type="project" value="InterPro"/>
</dbReference>
<dbReference type="PROSITE" id="PS51352">
    <property type="entry name" value="THIOREDOXIN_2"/>
    <property type="match status" value="1"/>
</dbReference>